<sequence length="567" mass="66352">METIITLILSLIIFSIIIAKFLLHFSFFSSSLSASSTTTLSRFRLSRISKLLKNFGAKFLQNPSFFSQIFSFTVYFENFTDYINSFRLDYHFSADNLLNRFCCYYFRSSPLIIIIIILPLSLILIIKSLIFTDEIQNLLQNLIRNDSLRLGNQQSYRQSSIQIIIPGLTIPFISGCYFFLGLTISSFIHEIGHALAAKQHRIRIDHVGVNIFVFIPFTFVSFSSEQFLNIDCYSKLEIIAAGLLNNLVLCIFSFLCTLLNPFRYLFFSDIVRGLMIVSVFENPNLSEFKRFDIITRVNGILIENLDDWHQVLEQFTFKKVGLCLNQSSIQSLIESNKRDLNPIVDYEHYLSCRNDRHLPFLFEHEEFNRFSEIRRYLKSIKSSKLFKTKSRKKIFYKFCLPIRQMIQYSKHFCSDRDRNCLDSNKSMCFLPEPDRYFNGLFVIEINERRIPEIIYWGSSSALNSSIQLSKTGPSPLMQNLSEQYELLFTYLFLSSVTMMMINSLPMKPLDGYQILSILAESSKKSRQQYRFIMIMYRLILKTFEYVTILLGLLYINLKAKSLILSFF</sequence>
<reference evidence="12" key="2">
    <citation type="submission" date="2020-01" db="EMBL/GenBank/DDBJ databases">
        <authorList>
            <person name="Korhonen P.K.K."/>
            <person name="Guangxu M.G."/>
            <person name="Wang T.W."/>
            <person name="Stroehlein A.J.S."/>
            <person name="Young N.D."/>
            <person name="Ang C.-S.A."/>
            <person name="Fernando D.W.F."/>
            <person name="Lu H.L."/>
            <person name="Taylor S.T."/>
            <person name="Ehtesham M.E.M."/>
            <person name="Najaraj S.H.N."/>
            <person name="Harsha G.H.G."/>
            <person name="Madugundu A.M."/>
            <person name="Renuse S.R."/>
            <person name="Holt D.H."/>
            <person name="Pandey A.P."/>
            <person name="Papenfuss A.P."/>
            <person name="Gasser R.B.G."/>
            <person name="Fischer K.F."/>
        </authorList>
    </citation>
    <scope>NUCLEOTIDE SEQUENCE</scope>
    <source>
        <strain evidence="12">SSS_KF_BRIS2020</strain>
    </source>
</reference>
<keyword evidence="6 10" id="KW-1133">Transmembrane helix</keyword>
<name>A0A834RAV2_SARSC</name>
<evidence type="ECO:0000313" key="13">
    <source>
        <dbReference type="EnsemblMetazoa" id="KAF7492081.1"/>
    </source>
</evidence>
<feature type="transmembrane region" description="Helical" evidence="10">
    <location>
        <begin position="207"/>
        <end position="224"/>
    </location>
</feature>
<comment type="function">
    <text evidence="9">Zinc metalloprotease that mediates intramembrane proteolysis of proteins such as ATF6, ATF6B, SREBF1/SREBP1 and SREBF2/SREBP2. Catalyzes the second step in the proteolytic activation of the sterol regulatory element-binding proteins (SREBPs) SREBF1/SREBP1 and SREBF2/SREBP2: cleaves SREBPs within the first transmembrane segment, thereby releasing the N-terminal segment with a portion of the transmembrane segment attached. Mature N-terminal SREBP fragments shuttle to the nucleus and activate gene transcription. Also mediates the second step in the proteolytic activation of the cyclic AMP-dependent transcription factor ATF-6 (ATF6 and ATF6B). Involved in intramembrane proteolysis during bone formation. In astrocytes and osteoblasts, upon DNA damage and ER stress, mediates the second step of the regulated intramembrane proteolytic activation of the transcription factor CREB3L1, leading to the inhibition of cell-cycle progression.</text>
</comment>
<dbReference type="GO" id="GO:1905897">
    <property type="term" value="P:regulation of response to endoplasmic reticulum stress"/>
    <property type="evidence" value="ECO:0007669"/>
    <property type="project" value="TreeGrafter"/>
</dbReference>
<keyword evidence="14" id="KW-1185">Reference proteome</keyword>
<evidence type="ECO:0000313" key="14">
    <source>
        <dbReference type="Proteomes" id="UP000070412"/>
    </source>
</evidence>
<evidence type="ECO:0000313" key="12">
    <source>
        <dbReference type="EMBL" id="KAF7492081.1"/>
    </source>
</evidence>
<dbReference type="Pfam" id="PF02163">
    <property type="entry name" value="Peptidase_M50"/>
    <property type="match status" value="1"/>
</dbReference>
<evidence type="ECO:0000256" key="10">
    <source>
        <dbReference type="SAM" id="Phobius"/>
    </source>
</evidence>
<dbReference type="GO" id="GO:0004222">
    <property type="term" value="F:metalloendopeptidase activity"/>
    <property type="evidence" value="ECO:0007669"/>
    <property type="project" value="InterPro"/>
</dbReference>
<feature type="domain" description="Peptidase M50" evidence="11">
    <location>
        <begin position="177"/>
        <end position="535"/>
    </location>
</feature>
<feature type="transmembrane region" description="Helical" evidence="10">
    <location>
        <begin position="163"/>
        <end position="187"/>
    </location>
</feature>
<dbReference type="EC" id="3.4.24.85" evidence="3"/>
<gene>
    <name evidence="12" type="ORF">SSS_7504</name>
</gene>
<evidence type="ECO:0000256" key="5">
    <source>
        <dbReference type="ARBA" id="ARBA00022692"/>
    </source>
</evidence>
<feature type="transmembrane region" description="Helical" evidence="10">
    <location>
        <begin position="7"/>
        <end position="27"/>
    </location>
</feature>
<dbReference type="GO" id="GO:0016020">
    <property type="term" value="C:membrane"/>
    <property type="evidence" value="ECO:0007669"/>
    <property type="project" value="InterPro"/>
</dbReference>
<evidence type="ECO:0000256" key="3">
    <source>
        <dbReference type="ARBA" id="ARBA00012347"/>
    </source>
</evidence>
<keyword evidence="7 10" id="KW-0472">Membrane</keyword>
<evidence type="ECO:0000256" key="4">
    <source>
        <dbReference type="ARBA" id="ARBA00014400"/>
    </source>
</evidence>
<dbReference type="AlphaFoldDB" id="A0A834RAV2"/>
<dbReference type="Proteomes" id="UP000070412">
    <property type="component" value="Unassembled WGS sequence"/>
</dbReference>
<keyword evidence="12" id="KW-0645">Protease</keyword>
<feature type="transmembrane region" description="Helical" evidence="10">
    <location>
        <begin position="534"/>
        <end position="555"/>
    </location>
</feature>
<evidence type="ECO:0000256" key="7">
    <source>
        <dbReference type="ARBA" id="ARBA00023136"/>
    </source>
</evidence>
<dbReference type="OrthoDB" id="69989at2759"/>
<reference evidence="14" key="1">
    <citation type="journal article" date="2020" name="PLoS Negl. Trop. Dis.">
        <title>High-quality nuclear genome for Sarcoptes scabiei-A critical resource for a neglected parasite.</title>
        <authorList>
            <person name="Korhonen P.K."/>
            <person name="Gasser R.B."/>
            <person name="Ma G."/>
            <person name="Wang T."/>
            <person name="Stroehlein A.J."/>
            <person name="Young N.D."/>
            <person name="Ang C.S."/>
            <person name="Fernando D.D."/>
            <person name="Lu H.C."/>
            <person name="Taylor S."/>
            <person name="Reynolds S.L."/>
            <person name="Mofiz E."/>
            <person name="Najaraj S.H."/>
            <person name="Gowda H."/>
            <person name="Madugundu A."/>
            <person name="Renuse S."/>
            <person name="Holt D."/>
            <person name="Pandey A."/>
            <person name="Papenfuss A.T."/>
            <person name="Fischer K."/>
        </authorList>
    </citation>
    <scope>NUCLEOTIDE SEQUENCE [LARGE SCALE GENOMIC DNA]</scope>
</reference>
<proteinExistence type="predicted"/>
<feature type="transmembrane region" description="Helical" evidence="10">
    <location>
        <begin position="104"/>
        <end position="126"/>
    </location>
</feature>
<dbReference type="PANTHER" id="PTHR13325:SF3">
    <property type="entry name" value="MEMBRANE-BOUND TRANSCRIPTION FACTOR SITE-2 PROTEASE"/>
    <property type="match status" value="1"/>
</dbReference>
<feature type="transmembrane region" description="Helical" evidence="10">
    <location>
        <begin position="236"/>
        <end position="255"/>
    </location>
</feature>
<dbReference type="GO" id="GO:0005737">
    <property type="term" value="C:cytoplasm"/>
    <property type="evidence" value="ECO:0007669"/>
    <property type="project" value="TreeGrafter"/>
</dbReference>
<keyword evidence="12" id="KW-0378">Hydrolase</keyword>
<dbReference type="GO" id="GO:0031293">
    <property type="term" value="P:membrane protein intracellular domain proteolysis"/>
    <property type="evidence" value="ECO:0007669"/>
    <property type="project" value="TreeGrafter"/>
</dbReference>
<evidence type="ECO:0000256" key="9">
    <source>
        <dbReference type="ARBA" id="ARBA00045828"/>
    </source>
</evidence>
<evidence type="ECO:0000256" key="2">
    <source>
        <dbReference type="ARBA" id="ARBA00004127"/>
    </source>
</evidence>
<dbReference type="EMBL" id="WVUK01000057">
    <property type="protein sequence ID" value="KAF7492081.1"/>
    <property type="molecule type" value="Genomic_DNA"/>
</dbReference>
<dbReference type="InterPro" id="IPR008915">
    <property type="entry name" value="Peptidase_M50"/>
</dbReference>
<comment type="subcellular location">
    <subcellularLocation>
        <location evidence="2">Endomembrane system</location>
        <topology evidence="2">Multi-pass membrane protein</topology>
    </subcellularLocation>
</comment>
<evidence type="ECO:0000256" key="1">
    <source>
        <dbReference type="ARBA" id="ARBA00001350"/>
    </source>
</evidence>
<dbReference type="PANTHER" id="PTHR13325">
    <property type="entry name" value="PROTEASE M50 MEMBRANE-BOUND TRANSCRIPTION FACTOR SITE 2 PROTEASE"/>
    <property type="match status" value="1"/>
</dbReference>
<evidence type="ECO:0000259" key="11">
    <source>
        <dbReference type="Pfam" id="PF02163"/>
    </source>
</evidence>
<evidence type="ECO:0000256" key="6">
    <source>
        <dbReference type="ARBA" id="ARBA00022989"/>
    </source>
</evidence>
<keyword evidence="5 10" id="KW-0812">Transmembrane</keyword>
<dbReference type="GO" id="GO:0012505">
    <property type="term" value="C:endomembrane system"/>
    <property type="evidence" value="ECO:0007669"/>
    <property type="project" value="UniProtKB-SubCell"/>
</dbReference>
<reference evidence="13" key="3">
    <citation type="submission" date="2022-06" db="UniProtKB">
        <authorList>
            <consortium name="EnsemblMetazoa"/>
        </authorList>
    </citation>
    <scope>IDENTIFICATION</scope>
</reference>
<organism evidence="12">
    <name type="scientific">Sarcoptes scabiei</name>
    <name type="common">Itch mite</name>
    <name type="synonym">Acarus scabiei</name>
    <dbReference type="NCBI Taxonomy" id="52283"/>
    <lineage>
        <taxon>Eukaryota</taxon>
        <taxon>Metazoa</taxon>
        <taxon>Ecdysozoa</taxon>
        <taxon>Arthropoda</taxon>
        <taxon>Chelicerata</taxon>
        <taxon>Arachnida</taxon>
        <taxon>Acari</taxon>
        <taxon>Acariformes</taxon>
        <taxon>Sarcoptiformes</taxon>
        <taxon>Astigmata</taxon>
        <taxon>Psoroptidia</taxon>
        <taxon>Sarcoptoidea</taxon>
        <taxon>Sarcoptidae</taxon>
        <taxon>Sarcoptinae</taxon>
        <taxon>Sarcoptes</taxon>
    </lineage>
</organism>
<dbReference type="PRINTS" id="PR01000">
    <property type="entry name" value="SREBPS2PTASE"/>
</dbReference>
<accession>A0A834RAV2</accession>
<evidence type="ECO:0000256" key="8">
    <source>
        <dbReference type="ARBA" id="ARBA00032658"/>
    </source>
</evidence>
<comment type="catalytic activity">
    <reaction evidence="1">
        <text>Cleaves several transcription factors that are type-2 transmembrane proteins within membrane-spanning domains. Known substrates include sterol regulatory element-binding protein (SREBP) -1, SREBP-2 and forms of the transcriptional activator ATF6. SREBP-2 is cleaved at the site 477-DRSRILL-|-CVLTFLCLSFNPLTSLLQWGGA-505. The residues Asn-Pro, 11 residues distal to the site of cleavage in the membrane-spanning domain, are important for cleavage by S2P endopeptidase. Replacement of either of these residues does not prevent cleavage, but there is no cleavage if both of these residues are replaced.</text>
        <dbReference type="EC" id="3.4.24.85"/>
    </reaction>
</comment>
<dbReference type="InterPro" id="IPR001193">
    <property type="entry name" value="MBTPS2"/>
</dbReference>
<protein>
    <recommendedName>
        <fullName evidence="4">Membrane-bound transcription factor site-2 protease</fullName>
        <ecNumber evidence="3">3.4.24.85</ecNumber>
    </recommendedName>
    <alternativeName>
        <fullName evidence="8">Endopeptidase S2P</fullName>
    </alternativeName>
</protein>
<dbReference type="EnsemblMetazoa" id="SSS_7504s_mrna">
    <property type="protein sequence ID" value="KAF7492081.1"/>
    <property type="gene ID" value="SSS_7504"/>
</dbReference>